<organism evidence="1 2">
    <name type="scientific">Parabacteroides merdae CL03T12C32</name>
    <dbReference type="NCBI Taxonomy" id="999420"/>
    <lineage>
        <taxon>Bacteria</taxon>
        <taxon>Pseudomonadati</taxon>
        <taxon>Bacteroidota</taxon>
        <taxon>Bacteroidia</taxon>
        <taxon>Bacteroidales</taxon>
        <taxon>Tannerellaceae</taxon>
        <taxon>Parabacteroides</taxon>
    </lineage>
</organism>
<sequence length="88" mass="9965">MKNINEALECVNKIDEKYSQSGTIKQFTIDMIEHFIEELNSFILGESDLTGETLLGSLSYDASTALEICDDELSDFYVIQELYDAIND</sequence>
<dbReference type="AlphaFoldDB" id="K5ZJU3"/>
<dbReference type="EMBL" id="AGZQ01000002">
    <property type="protein sequence ID" value="EKN15999.1"/>
    <property type="molecule type" value="Genomic_DNA"/>
</dbReference>
<proteinExistence type="predicted"/>
<accession>K5ZJU3</accession>
<gene>
    <name evidence="1" type="ORF">HMPREF1060_00637</name>
</gene>
<comment type="caution">
    <text evidence="1">The sequence shown here is derived from an EMBL/GenBank/DDBJ whole genome shotgun (WGS) entry which is preliminary data.</text>
</comment>
<protein>
    <submittedName>
        <fullName evidence="1">Uncharacterized protein</fullName>
    </submittedName>
</protein>
<dbReference type="HOGENOM" id="CLU_2476931_0_0_10"/>
<evidence type="ECO:0000313" key="1">
    <source>
        <dbReference type="EMBL" id="EKN15999.1"/>
    </source>
</evidence>
<dbReference type="RefSeq" id="WP_005643052.1">
    <property type="nucleotide sequence ID" value="NZ_JH976452.1"/>
</dbReference>
<evidence type="ECO:0000313" key="2">
    <source>
        <dbReference type="Proteomes" id="UP000006271"/>
    </source>
</evidence>
<name>K5ZJU3_9BACT</name>
<reference evidence="1 2" key="1">
    <citation type="submission" date="2012-02" db="EMBL/GenBank/DDBJ databases">
        <title>The Genome Sequence of Parabacteroides merdae CL03T12C32.</title>
        <authorList>
            <consortium name="The Broad Institute Genome Sequencing Platform"/>
            <person name="Earl A."/>
            <person name="Ward D."/>
            <person name="Feldgarden M."/>
            <person name="Gevers D."/>
            <person name="Zitomersky N.L."/>
            <person name="Coyne M.J."/>
            <person name="Comstock L.E."/>
            <person name="Young S.K."/>
            <person name="Zeng Q."/>
            <person name="Gargeya S."/>
            <person name="Fitzgerald M."/>
            <person name="Haas B."/>
            <person name="Abouelleil A."/>
            <person name="Alvarado L."/>
            <person name="Arachchi H.M."/>
            <person name="Berlin A."/>
            <person name="Chapman S.B."/>
            <person name="Gearin G."/>
            <person name="Goldberg J."/>
            <person name="Griggs A."/>
            <person name="Gujja S."/>
            <person name="Hansen M."/>
            <person name="Heiman D."/>
            <person name="Howarth C."/>
            <person name="Larimer J."/>
            <person name="Lui A."/>
            <person name="MacDonald P.J.P."/>
            <person name="McCowen C."/>
            <person name="Montmayeur A."/>
            <person name="Murphy C."/>
            <person name="Neiman D."/>
            <person name="Pearson M."/>
            <person name="Priest M."/>
            <person name="Roberts A."/>
            <person name="Saif S."/>
            <person name="Shea T."/>
            <person name="Sisk P."/>
            <person name="Stolte C."/>
            <person name="Sykes S."/>
            <person name="Wortman J."/>
            <person name="Nusbaum C."/>
            <person name="Birren B."/>
        </authorList>
    </citation>
    <scope>NUCLEOTIDE SEQUENCE [LARGE SCALE GENOMIC DNA]</scope>
    <source>
        <strain evidence="1 2">CL03T12C32</strain>
    </source>
</reference>
<dbReference type="Proteomes" id="UP000006271">
    <property type="component" value="Unassembled WGS sequence"/>
</dbReference>